<evidence type="ECO:0000256" key="2">
    <source>
        <dbReference type="ARBA" id="ARBA00022821"/>
    </source>
</evidence>
<proteinExistence type="inferred from homology"/>
<dbReference type="AlphaFoldDB" id="A0A8X7WDE0"/>
<gene>
    <name evidence="4" type="ORF">Bca52824_009838</name>
</gene>
<dbReference type="GO" id="GO:0045087">
    <property type="term" value="P:innate immune response"/>
    <property type="evidence" value="ECO:0007669"/>
    <property type="project" value="InterPro"/>
</dbReference>
<dbReference type="Pfam" id="PF17232">
    <property type="entry name" value="Pep1_7"/>
    <property type="match status" value="1"/>
</dbReference>
<dbReference type="InterPro" id="IPR035176">
    <property type="entry name" value="PEP"/>
</dbReference>
<feature type="region of interest" description="Disordered" evidence="3">
    <location>
        <begin position="83"/>
        <end position="105"/>
    </location>
</feature>
<evidence type="ECO:0000313" key="5">
    <source>
        <dbReference type="Proteomes" id="UP000886595"/>
    </source>
</evidence>
<dbReference type="Proteomes" id="UP000886595">
    <property type="component" value="Unassembled WGS sequence"/>
</dbReference>
<keyword evidence="2" id="KW-0611">Plant defense</keyword>
<dbReference type="OrthoDB" id="1085829at2759"/>
<name>A0A8X7WDE0_BRACI</name>
<comment type="similarity">
    <text evidence="1">Belongs to the brassicaceae elicitor peptide family.</text>
</comment>
<evidence type="ECO:0000256" key="1">
    <source>
        <dbReference type="ARBA" id="ARBA00011021"/>
    </source>
</evidence>
<keyword evidence="5" id="KW-1185">Reference proteome</keyword>
<evidence type="ECO:0000313" key="4">
    <source>
        <dbReference type="EMBL" id="KAG2327110.1"/>
    </source>
</evidence>
<dbReference type="EMBL" id="JAAMPC010000002">
    <property type="protein sequence ID" value="KAG2327110.1"/>
    <property type="molecule type" value="Genomic_DNA"/>
</dbReference>
<reference evidence="4 5" key="1">
    <citation type="submission" date="2020-02" db="EMBL/GenBank/DDBJ databases">
        <authorList>
            <person name="Ma Q."/>
            <person name="Huang Y."/>
            <person name="Song X."/>
            <person name="Pei D."/>
        </authorList>
    </citation>
    <scope>NUCLEOTIDE SEQUENCE [LARGE SCALE GENOMIC DNA]</scope>
    <source>
        <strain evidence="4">Sxm20200214</strain>
        <tissue evidence="4">Leaf</tissue>
    </source>
</reference>
<accession>A0A8X7WDE0</accession>
<sequence>MEKVERQSEEASYLWFPFHFLNQTLKSILRCLGLLHRDPPTVTKTSSDSVPLNQPEEEDVVMEDNVVVTTMGSRNGFVIMSRGTKVKAKKRDKEKVSSGQPGKHH</sequence>
<evidence type="ECO:0008006" key="6">
    <source>
        <dbReference type="Google" id="ProtNLM"/>
    </source>
</evidence>
<organism evidence="4 5">
    <name type="scientific">Brassica carinata</name>
    <name type="common">Ethiopian mustard</name>
    <name type="synonym">Abyssinian cabbage</name>
    <dbReference type="NCBI Taxonomy" id="52824"/>
    <lineage>
        <taxon>Eukaryota</taxon>
        <taxon>Viridiplantae</taxon>
        <taxon>Streptophyta</taxon>
        <taxon>Embryophyta</taxon>
        <taxon>Tracheophyta</taxon>
        <taxon>Spermatophyta</taxon>
        <taxon>Magnoliopsida</taxon>
        <taxon>eudicotyledons</taxon>
        <taxon>Gunneridae</taxon>
        <taxon>Pentapetalae</taxon>
        <taxon>rosids</taxon>
        <taxon>malvids</taxon>
        <taxon>Brassicales</taxon>
        <taxon>Brassicaceae</taxon>
        <taxon>Brassiceae</taxon>
        <taxon>Brassica</taxon>
    </lineage>
</organism>
<evidence type="ECO:0000256" key="3">
    <source>
        <dbReference type="SAM" id="MobiDB-lite"/>
    </source>
</evidence>
<protein>
    <recommendedName>
        <fullName evidence="6">Elicitor peptide 1</fullName>
    </recommendedName>
</protein>
<comment type="caution">
    <text evidence="4">The sequence shown here is derived from an EMBL/GenBank/DDBJ whole genome shotgun (WGS) entry which is preliminary data.</text>
</comment>